<reference evidence="2" key="1">
    <citation type="journal article" date="2019" name="Int. J. Syst. Evol. Microbiol.">
        <title>The Global Catalogue of Microorganisms (GCM) 10K type strain sequencing project: providing services to taxonomists for standard genome sequencing and annotation.</title>
        <authorList>
            <consortium name="The Broad Institute Genomics Platform"/>
            <consortium name="The Broad Institute Genome Sequencing Center for Infectious Disease"/>
            <person name="Wu L."/>
            <person name="Ma J."/>
        </authorList>
    </citation>
    <scope>NUCLEOTIDE SEQUENCE [LARGE SCALE GENOMIC DNA]</scope>
    <source>
        <strain evidence="2">CCM 8875</strain>
    </source>
</reference>
<comment type="caution">
    <text evidence="1">The sequence shown here is derived from an EMBL/GenBank/DDBJ whole genome shotgun (WGS) entry which is preliminary data.</text>
</comment>
<protein>
    <recommendedName>
        <fullName evidence="3">Nucleotide-diphospho-sugar transferase domain-containing protein</fullName>
    </recommendedName>
</protein>
<dbReference type="EMBL" id="JBHTOQ010000013">
    <property type="protein sequence ID" value="MFD1480900.1"/>
    <property type="molecule type" value="Genomic_DNA"/>
</dbReference>
<name>A0ABW4DX51_9RHOB</name>
<gene>
    <name evidence="1" type="ORF">ACFQ5P_06310</name>
</gene>
<sequence>MPVTMPLVTRPTARPRSDALARVAVNETNTCTVSATNPTAAMLTRRIAVLCAVASATSAIADSMPNLGASISQSFHHSYVGALRWRKVLAIIRVKTNLYANVLFRYLRCIQRSAVQFLKEFGIEEMLNIFLKALHILRREGVSGVTSRIKYCHDAALLREGPRQSGKKFKVAGVGTLTAQLAGELKRRNLLASSDCPEARHVLVNPLPSDLQRRDIAALVLDSAYLSHCEPETVLLLKEQFSACPSVVVTTEKTLNQAVDFGAAIAKIMLVPCLGNRGAVRLAIGRWLVFIGAIAPEEYLTDVLAMGEPIASRSRVCISLPEHIHRREGFLDNGQPDCKMFDGIRLLPGWKGAAWSYKTVATKALQSGARRLTICEDDALFGPDFPAYFNAINRYLDRVDWDVFNGVMTRVAGRPEILKTRRLGESHMIHTPHMMGMVFNVYNRSALEWIADWNPDAGGADTNTVDEWLNGMPGLKVVSSLPFLASHRDDVHSTIFGFKNTRYTGIISATEREMMAMVGMS</sequence>
<proteinExistence type="predicted"/>
<dbReference type="RefSeq" id="WP_131578975.1">
    <property type="nucleotide sequence ID" value="NZ_CBCSAJ010000156.1"/>
</dbReference>
<keyword evidence="2" id="KW-1185">Reference proteome</keyword>
<accession>A0ABW4DX51</accession>
<evidence type="ECO:0000313" key="2">
    <source>
        <dbReference type="Proteomes" id="UP001597302"/>
    </source>
</evidence>
<dbReference type="Proteomes" id="UP001597302">
    <property type="component" value="Unassembled WGS sequence"/>
</dbReference>
<organism evidence="1 2">
    <name type="scientific">Paracoccus nototheniae</name>
    <dbReference type="NCBI Taxonomy" id="2489002"/>
    <lineage>
        <taxon>Bacteria</taxon>
        <taxon>Pseudomonadati</taxon>
        <taxon>Pseudomonadota</taxon>
        <taxon>Alphaproteobacteria</taxon>
        <taxon>Rhodobacterales</taxon>
        <taxon>Paracoccaceae</taxon>
        <taxon>Paracoccus</taxon>
    </lineage>
</organism>
<evidence type="ECO:0008006" key="3">
    <source>
        <dbReference type="Google" id="ProtNLM"/>
    </source>
</evidence>
<evidence type="ECO:0000313" key="1">
    <source>
        <dbReference type="EMBL" id="MFD1480900.1"/>
    </source>
</evidence>